<gene>
    <name evidence="1" type="ORF">SDC9_207564</name>
</gene>
<reference evidence="1" key="1">
    <citation type="submission" date="2019-08" db="EMBL/GenBank/DDBJ databases">
        <authorList>
            <person name="Kucharzyk K."/>
            <person name="Murdoch R.W."/>
            <person name="Higgins S."/>
            <person name="Loffler F."/>
        </authorList>
    </citation>
    <scope>NUCLEOTIDE SEQUENCE</scope>
</reference>
<dbReference type="EMBL" id="VSSQ01134327">
    <property type="protein sequence ID" value="MPN59842.1"/>
    <property type="molecule type" value="Genomic_DNA"/>
</dbReference>
<name>A0A645J9R3_9ZZZZ</name>
<accession>A0A645J9R3</accession>
<dbReference type="AlphaFoldDB" id="A0A645J9R3"/>
<sequence>MGWKIVSSCPIDEYIEFMGVTGFDRAISSQKYTYSGNPKYDKSDLAAEIIGRMIEAKEEFQLDDCIEKDGKIEKSTAKSIEALSGHIDARKRIIANTHSFQEYGFPVGIQKSFS</sequence>
<protein>
    <submittedName>
        <fullName evidence="1">Uncharacterized protein</fullName>
    </submittedName>
</protein>
<evidence type="ECO:0000313" key="1">
    <source>
        <dbReference type="EMBL" id="MPN59842.1"/>
    </source>
</evidence>
<organism evidence="1">
    <name type="scientific">bioreactor metagenome</name>
    <dbReference type="NCBI Taxonomy" id="1076179"/>
    <lineage>
        <taxon>unclassified sequences</taxon>
        <taxon>metagenomes</taxon>
        <taxon>ecological metagenomes</taxon>
    </lineage>
</organism>
<proteinExistence type="predicted"/>
<comment type="caution">
    <text evidence="1">The sequence shown here is derived from an EMBL/GenBank/DDBJ whole genome shotgun (WGS) entry which is preliminary data.</text>
</comment>